<evidence type="ECO:0000256" key="6">
    <source>
        <dbReference type="ARBA" id="ARBA00023118"/>
    </source>
</evidence>
<evidence type="ECO:0000256" key="1">
    <source>
        <dbReference type="ARBA" id="ARBA00004236"/>
    </source>
</evidence>
<protein>
    <recommendedName>
        <fullName evidence="9">Pycsar effector protein domain-containing protein</fullName>
    </recommendedName>
</protein>
<comment type="subcellular location">
    <subcellularLocation>
        <location evidence="1">Cell membrane</location>
    </subcellularLocation>
</comment>
<evidence type="ECO:0000313" key="10">
    <source>
        <dbReference type="EMBL" id="KUL99461.1"/>
    </source>
</evidence>
<evidence type="ECO:0000256" key="8">
    <source>
        <dbReference type="SAM" id="Phobius"/>
    </source>
</evidence>
<feature type="transmembrane region" description="Helical" evidence="8">
    <location>
        <begin position="157"/>
        <end position="176"/>
    </location>
</feature>
<sequence length="177" mass="20304">MESKNEENFFTVEIAQDTLDRIIGFINACDTKVSIILAIFGIIITIIFTGNISIIENLKNIINDSKNIKYLPIFLLLISIVIFLYGLIMLFMALYANIKASGEKSIIYFKDISLSEDYEAYKQKIKNMNSENFLDDIIKQIYKNSMICSKKYERYNLGIKCSILGFILFIIVYGGIL</sequence>
<accession>A0A0M4RUR9</accession>
<dbReference type="GO" id="GO:0005886">
    <property type="term" value="C:plasma membrane"/>
    <property type="evidence" value="ECO:0007669"/>
    <property type="project" value="UniProtKB-SubCell"/>
</dbReference>
<dbReference type="AlphaFoldDB" id="A0A0M4RUR9"/>
<feature type="domain" description="Pycsar effector protein" evidence="9">
    <location>
        <begin position="15"/>
        <end position="172"/>
    </location>
</feature>
<feature type="transmembrane region" description="Helical" evidence="8">
    <location>
        <begin position="74"/>
        <end position="96"/>
    </location>
</feature>
<keyword evidence="2" id="KW-1003">Cell membrane</keyword>
<dbReference type="RefSeq" id="WP_029597285.1">
    <property type="nucleotide sequence ID" value="NZ_CP022122.1"/>
</dbReference>
<name>A0A0M4RUR9_FUSNC</name>
<dbReference type="Pfam" id="PF18967">
    <property type="entry name" value="PycTM"/>
    <property type="match status" value="1"/>
</dbReference>
<keyword evidence="6" id="KW-0051">Antiviral defense</keyword>
<reference evidence="10 11" key="1">
    <citation type="submission" date="2015-10" db="EMBL/GenBank/DDBJ databases">
        <authorList>
            <person name="Gilbert D.G."/>
        </authorList>
    </citation>
    <scope>NUCLEOTIDE SEQUENCE [LARGE SCALE GENOMIC DNA]</scope>
    <source>
        <strain evidence="10 11">ChDC F311</strain>
    </source>
</reference>
<dbReference type="InterPro" id="IPR043760">
    <property type="entry name" value="PycTM_dom"/>
</dbReference>
<gene>
    <name evidence="10" type="ORF">RO03_08085</name>
</gene>
<evidence type="ECO:0000256" key="2">
    <source>
        <dbReference type="ARBA" id="ARBA00022475"/>
    </source>
</evidence>
<evidence type="ECO:0000256" key="3">
    <source>
        <dbReference type="ARBA" id="ARBA00022692"/>
    </source>
</evidence>
<evidence type="ECO:0000256" key="5">
    <source>
        <dbReference type="ARBA" id="ARBA00022989"/>
    </source>
</evidence>
<evidence type="ECO:0000256" key="7">
    <source>
        <dbReference type="ARBA" id="ARBA00023136"/>
    </source>
</evidence>
<evidence type="ECO:0000256" key="4">
    <source>
        <dbReference type="ARBA" id="ARBA00022741"/>
    </source>
</evidence>
<comment type="caution">
    <text evidence="10">The sequence shown here is derived from an EMBL/GenBank/DDBJ whole genome shotgun (WGS) entry which is preliminary data.</text>
</comment>
<proteinExistence type="predicted"/>
<dbReference type="EMBL" id="LMVH01000001">
    <property type="protein sequence ID" value="KUL99461.1"/>
    <property type="molecule type" value="Genomic_DNA"/>
</dbReference>
<dbReference type="GO" id="GO:0000166">
    <property type="term" value="F:nucleotide binding"/>
    <property type="evidence" value="ECO:0007669"/>
    <property type="project" value="UniProtKB-KW"/>
</dbReference>
<dbReference type="PATRIC" id="fig|76856.3.peg.1175"/>
<keyword evidence="3 8" id="KW-0812">Transmembrane</keyword>
<evidence type="ECO:0000313" key="11">
    <source>
        <dbReference type="Proteomes" id="UP000054800"/>
    </source>
</evidence>
<dbReference type="Proteomes" id="UP000054800">
    <property type="component" value="Unassembled WGS sequence"/>
</dbReference>
<organism evidence="10 11">
    <name type="scientific">Fusobacterium nucleatum subsp. nucleatum</name>
    <dbReference type="NCBI Taxonomy" id="76856"/>
    <lineage>
        <taxon>Bacteria</taxon>
        <taxon>Fusobacteriati</taxon>
        <taxon>Fusobacteriota</taxon>
        <taxon>Fusobacteriia</taxon>
        <taxon>Fusobacteriales</taxon>
        <taxon>Fusobacteriaceae</taxon>
        <taxon>Fusobacterium</taxon>
    </lineage>
</organism>
<keyword evidence="7 8" id="KW-0472">Membrane</keyword>
<dbReference type="GO" id="GO:0051607">
    <property type="term" value="P:defense response to virus"/>
    <property type="evidence" value="ECO:0007669"/>
    <property type="project" value="UniProtKB-KW"/>
</dbReference>
<keyword evidence="4" id="KW-0547">Nucleotide-binding</keyword>
<keyword evidence="5 8" id="KW-1133">Transmembrane helix</keyword>
<dbReference type="OrthoDB" id="1493527at2"/>
<evidence type="ECO:0000259" key="9">
    <source>
        <dbReference type="Pfam" id="PF18967"/>
    </source>
</evidence>
<feature type="transmembrane region" description="Helical" evidence="8">
    <location>
        <begin position="33"/>
        <end position="54"/>
    </location>
</feature>